<sequence length="223" mass="25457">MGGKGERLAQCSEVNVLTYKAIPMQVPMLRREKKLAFIANLARRNTRHERKDSQAQSTSVIVQISINVVARLDYDTYKDSFERLKNTGFEIGVINLESECDLDVARVLIQKLLDDHPCLPYEPSKDWRFLDCEHLKLYVKKSSPIFADITNAEEGTFRVPRAQEHVHSISDISNPDDCLLILDDVFPSITASDASLQQQSIMQRRIRETLRIVLSSDAEETHL</sequence>
<dbReference type="WBParaSite" id="ACAC_0000234001-mRNA-1">
    <property type="protein sequence ID" value="ACAC_0000234001-mRNA-1"/>
    <property type="gene ID" value="ACAC_0000234001"/>
</dbReference>
<evidence type="ECO:0000313" key="3">
    <source>
        <dbReference type="WBParaSite" id="ACAC_0000234001-mRNA-1"/>
    </source>
</evidence>
<dbReference type="InterPro" id="IPR056383">
    <property type="entry name" value="DGKI-like_dom"/>
</dbReference>
<dbReference type="Pfam" id="PF23578">
    <property type="entry name" value="DGKI"/>
    <property type="match status" value="1"/>
</dbReference>
<evidence type="ECO:0000259" key="1">
    <source>
        <dbReference type="Pfam" id="PF23578"/>
    </source>
</evidence>
<accession>A0A0K0CXM5</accession>
<feature type="domain" description="Diacylglycerol kinase iota-like" evidence="1">
    <location>
        <begin position="62"/>
        <end position="183"/>
    </location>
</feature>
<protein>
    <submittedName>
        <fullName evidence="3">Septin-type G domain-containing protein</fullName>
    </submittedName>
</protein>
<proteinExistence type="predicted"/>
<reference evidence="3" key="2">
    <citation type="submission" date="2017-02" db="UniProtKB">
        <authorList>
            <consortium name="WormBaseParasite"/>
        </authorList>
    </citation>
    <scope>IDENTIFICATION</scope>
</reference>
<name>A0A0K0CXM5_ANGCA</name>
<reference evidence="2" key="1">
    <citation type="submission" date="2012-09" db="EMBL/GenBank/DDBJ databases">
        <authorList>
            <person name="Martin A.A."/>
        </authorList>
    </citation>
    <scope>NUCLEOTIDE SEQUENCE</scope>
</reference>
<dbReference type="AlphaFoldDB" id="A0A0K0CXM5"/>
<organism evidence="2 3">
    <name type="scientific">Angiostrongylus cantonensis</name>
    <name type="common">Rat lungworm</name>
    <dbReference type="NCBI Taxonomy" id="6313"/>
    <lineage>
        <taxon>Eukaryota</taxon>
        <taxon>Metazoa</taxon>
        <taxon>Ecdysozoa</taxon>
        <taxon>Nematoda</taxon>
        <taxon>Chromadorea</taxon>
        <taxon>Rhabditida</taxon>
        <taxon>Rhabditina</taxon>
        <taxon>Rhabditomorpha</taxon>
        <taxon>Strongyloidea</taxon>
        <taxon>Metastrongylidae</taxon>
        <taxon>Angiostrongylus</taxon>
    </lineage>
</organism>
<dbReference type="Proteomes" id="UP000035642">
    <property type="component" value="Unassembled WGS sequence"/>
</dbReference>
<evidence type="ECO:0000313" key="2">
    <source>
        <dbReference type="Proteomes" id="UP000035642"/>
    </source>
</evidence>
<keyword evidence="2" id="KW-1185">Reference proteome</keyword>
<dbReference type="STRING" id="6313.A0A0K0CXM5"/>